<reference evidence="6" key="1">
    <citation type="journal article" date="2019" name="Int. J. Syst. Evol. Microbiol.">
        <title>The Global Catalogue of Microorganisms (GCM) 10K type strain sequencing project: providing services to taxonomists for standard genome sequencing and annotation.</title>
        <authorList>
            <consortium name="The Broad Institute Genomics Platform"/>
            <consortium name="The Broad Institute Genome Sequencing Center for Infectious Disease"/>
            <person name="Wu L."/>
            <person name="Ma J."/>
        </authorList>
    </citation>
    <scope>NUCLEOTIDE SEQUENCE [LARGE SCALE GENOMIC DNA]</scope>
    <source>
        <strain evidence="6">ICMP 19430</strain>
    </source>
</reference>
<keyword evidence="3" id="KW-0804">Transcription</keyword>
<evidence type="ECO:0000256" key="3">
    <source>
        <dbReference type="ARBA" id="ARBA00023163"/>
    </source>
</evidence>
<dbReference type="EMBL" id="JBHTCS010000017">
    <property type="protein sequence ID" value="MFC7449161.1"/>
    <property type="molecule type" value="Genomic_DNA"/>
</dbReference>
<evidence type="ECO:0000256" key="2">
    <source>
        <dbReference type="ARBA" id="ARBA00023125"/>
    </source>
</evidence>
<name>A0ABW2RZ63_9NOCA</name>
<evidence type="ECO:0000313" key="5">
    <source>
        <dbReference type="EMBL" id="MFC7449161.1"/>
    </source>
</evidence>
<dbReference type="InterPro" id="IPR036388">
    <property type="entry name" value="WH-like_DNA-bd_sf"/>
</dbReference>
<comment type="caution">
    <text evidence="5">The sequence shown here is derived from an EMBL/GenBank/DDBJ whole genome shotgun (WGS) entry which is preliminary data.</text>
</comment>
<evidence type="ECO:0000256" key="1">
    <source>
        <dbReference type="ARBA" id="ARBA00023015"/>
    </source>
</evidence>
<feature type="domain" description="HTH luxR-type" evidence="4">
    <location>
        <begin position="302"/>
        <end position="367"/>
    </location>
</feature>
<evidence type="ECO:0000313" key="6">
    <source>
        <dbReference type="Proteomes" id="UP001596484"/>
    </source>
</evidence>
<dbReference type="PRINTS" id="PR00038">
    <property type="entry name" value="HTHLUXR"/>
</dbReference>
<dbReference type="PROSITE" id="PS50043">
    <property type="entry name" value="HTH_LUXR_2"/>
    <property type="match status" value="1"/>
</dbReference>
<dbReference type="Gene3D" id="1.10.10.10">
    <property type="entry name" value="Winged helix-like DNA-binding domain superfamily/Winged helix DNA-binding domain"/>
    <property type="match status" value="1"/>
</dbReference>
<dbReference type="RefSeq" id="WP_378405906.1">
    <property type="nucleotide sequence ID" value="NZ_JBHTCS010000017.1"/>
</dbReference>
<evidence type="ECO:0000259" key="4">
    <source>
        <dbReference type="PROSITE" id="PS50043"/>
    </source>
</evidence>
<dbReference type="InterPro" id="IPR000792">
    <property type="entry name" value="Tscrpt_reg_LuxR_C"/>
</dbReference>
<dbReference type="SUPFAM" id="SSF46894">
    <property type="entry name" value="C-terminal effector domain of the bipartite response regulators"/>
    <property type="match status" value="1"/>
</dbReference>
<keyword evidence="1" id="KW-0805">Transcription regulation</keyword>
<dbReference type="PANTHER" id="PTHR44688:SF16">
    <property type="entry name" value="DNA-BINDING TRANSCRIPTIONAL ACTIVATOR DEVR_DOSR"/>
    <property type="match status" value="1"/>
</dbReference>
<organism evidence="5 6">
    <name type="scientific">Rhodococcus daqingensis</name>
    <dbReference type="NCBI Taxonomy" id="2479363"/>
    <lineage>
        <taxon>Bacteria</taxon>
        <taxon>Bacillati</taxon>
        <taxon>Actinomycetota</taxon>
        <taxon>Actinomycetes</taxon>
        <taxon>Mycobacteriales</taxon>
        <taxon>Nocardiaceae</taxon>
        <taxon>Rhodococcus</taxon>
    </lineage>
</organism>
<dbReference type="InterPro" id="IPR016032">
    <property type="entry name" value="Sig_transdc_resp-reg_C-effctor"/>
</dbReference>
<dbReference type="Proteomes" id="UP001596484">
    <property type="component" value="Unassembled WGS sequence"/>
</dbReference>
<sequence>MVTIEAFSRLVSGVYAAALTPQLWGPAVRDIHREMGGTVGTLGMAPDGTSSIIGDTTLPADALASYAQHYGRLDHVLTNVMKGPVGAVRTGSELVAPRRHSEFYSCWLRPNDMGDGLMVRLTGPPENYFFIVGAPPRTEFFDTPDRVKLMSGLIAHLQQALRTQDAVAPLPAGDGEPAGVLDVIRHGVILVGGDHLVINLNAAAERICRAGDGLCMRSGRFAAMNTAAEQELHGAIRNALTDGGSRVRRGRSLSCRRPSGVRPYVIHVLPYPRRDTDVHLGGQMAVVLIIDPENEPEPATELLQRLYHLTRSEAEIALQVMRGVDLKQTSEELSLSLSTVRTHLQHVFDKTDTHRQAELVRVLIALCP</sequence>
<dbReference type="Pfam" id="PF00196">
    <property type="entry name" value="GerE"/>
    <property type="match status" value="1"/>
</dbReference>
<proteinExistence type="predicted"/>
<dbReference type="CDD" id="cd06170">
    <property type="entry name" value="LuxR_C_like"/>
    <property type="match status" value="1"/>
</dbReference>
<keyword evidence="2" id="KW-0238">DNA-binding</keyword>
<accession>A0ABW2RZ63</accession>
<dbReference type="SMART" id="SM00421">
    <property type="entry name" value="HTH_LUXR"/>
    <property type="match status" value="1"/>
</dbReference>
<protein>
    <submittedName>
        <fullName evidence="5">Helix-turn-helix transcriptional regulator</fullName>
    </submittedName>
</protein>
<gene>
    <name evidence="5" type="ORF">ACFQS9_14785</name>
</gene>
<dbReference type="PANTHER" id="PTHR44688">
    <property type="entry name" value="DNA-BINDING TRANSCRIPTIONAL ACTIVATOR DEVR_DOSR"/>
    <property type="match status" value="1"/>
</dbReference>
<keyword evidence="6" id="KW-1185">Reference proteome</keyword>